<dbReference type="SMART" id="SM00345">
    <property type="entry name" value="HTH_GNTR"/>
    <property type="match status" value="1"/>
</dbReference>
<dbReference type="InterPro" id="IPR004839">
    <property type="entry name" value="Aminotransferase_I/II_large"/>
</dbReference>
<sequence>MIAQRLPARRLVQLLGEWRGTGHSYRELSDSVGLLVRDGRIPLGTALPAERQLAEAAGVSRTTVAAAYQRLREHGIAQSRQGSGTVVRAQPAAGERIDAADGFEIDLSGACPAPWHGLDGLARAAVDAQPALFREIGFDTIGRPALRERIAARYSARGLPTTPDQIMVTLGAQHAVFLIARTLLRRGDRTLIESPSYPHAREALAATGALVAELPVGPGAPAGAGATAGPAYDAATILDIARRTSPRLAYLIPDHHNPTGQCMPDELRAELIATLTAQGAHIIADETTAELVLGRPRPILPFAAAATQPHQQDSVITVGSLGKTVWGGLRIGWIRATPDLIARLETSRRIGDLGTGSWEQVVAGHALDRYDEILADRTTELTARHRVLSEQLAAHLPGWTMPSVPGGVCAWVDLGGPHSTRLSREAARLGVRIPPGSQFGSPGVFERFARIPFSAEPAVLTDAVARLRLAWDRAAGPASVGVAARGAAAGILAGDALAAVI</sequence>
<gene>
    <name evidence="7" type="ORF">BJ960_002184</name>
</gene>
<evidence type="ECO:0000256" key="2">
    <source>
        <dbReference type="ARBA" id="ARBA00022898"/>
    </source>
</evidence>
<dbReference type="EMBL" id="JACCBD010000001">
    <property type="protein sequence ID" value="NYD27381.1"/>
    <property type="molecule type" value="Genomic_DNA"/>
</dbReference>
<dbReference type="GO" id="GO:0003700">
    <property type="term" value="F:DNA-binding transcription factor activity"/>
    <property type="evidence" value="ECO:0007669"/>
    <property type="project" value="InterPro"/>
</dbReference>
<evidence type="ECO:0000313" key="7">
    <source>
        <dbReference type="EMBL" id="NYD27381.1"/>
    </source>
</evidence>
<dbReference type="GO" id="GO:0003677">
    <property type="term" value="F:DNA binding"/>
    <property type="evidence" value="ECO:0007669"/>
    <property type="project" value="UniProtKB-KW"/>
</dbReference>
<dbReference type="InterPro" id="IPR000524">
    <property type="entry name" value="Tscrpt_reg_HTH_GntR"/>
</dbReference>
<evidence type="ECO:0000259" key="6">
    <source>
        <dbReference type="PROSITE" id="PS50949"/>
    </source>
</evidence>
<protein>
    <submittedName>
        <fullName evidence="7">DNA-binding transcriptional MocR family regulator</fullName>
    </submittedName>
</protein>
<dbReference type="Pfam" id="PF00155">
    <property type="entry name" value="Aminotran_1_2"/>
    <property type="match status" value="1"/>
</dbReference>
<dbReference type="Gene3D" id="1.10.10.10">
    <property type="entry name" value="Winged helix-like DNA-binding domain superfamily/Winged helix DNA-binding domain"/>
    <property type="match status" value="1"/>
</dbReference>
<accession>A0A852R1B2</accession>
<feature type="domain" description="HTH gntR-type" evidence="6">
    <location>
        <begin position="22"/>
        <end position="90"/>
    </location>
</feature>
<evidence type="ECO:0000256" key="3">
    <source>
        <dbReference type="ARBA" id="ARBA00023015"/>
    </source>
</evidence>
<keyword evidence="2" id="KW-0663">Pyridoxal phosphate</keyword>
<dbReference type="GO" id="GO:0030170">
    <property type="term" value="F:pyridoxal phosphate binding"/>
    <property type="evidence" value="ECO:0007669"/>
    <property type="project" value="InterPro"/>
</dbReference>
<keyword evidence="5" id="KW-0804">Transcription</keyword>
<dbReference type="CDD" id="cd07377">
    <property type="entry name" value="WHTH_GntR"/>
    <property type="match status" value="1"/>
</dbReference>
<dbReference type="SUPFAM" id="SSF53383">
    <property type="entry name" value="PLP-dependent transferases"/>
    <property type="match status" value="1"/>
</dbReference>
<dbReference type="Pfam" id="PF00392">
    <property type="entry name" value="GntR"/>
    <property type="match status" value="1"/>
</dbReference>
<comment type="caution">
    <text evidence="7">The sequence shown here is derived from an EMBL/GenBank/DDBJ whole genome shotgun (WGS) entry which is preliminary data.</text>
</comment>
<keyword evidence="3" id="KW-0805">Transcription regulation</keyword>
<reference evidence="7 8" key="1">
    <citation type="submission" date="2020-07" db="EMBL/GenBank/DDBJ databases">
        <title>Sequencing the genomes of 1000 actinobacteria strains.</title>
        <authorList>
            <person name="Klenk H.-P."/>
        </authorList>
    </citation>
    <scope>NUCLEOTIDE SEQUENCE [LARGE SCALE GENOMIC DNA]</scope>
    <source>
        <strain evidence="7 8">DSM 17380</strain>
    </source>
</reference>
<dbReference type="PANTHER" id="PTHR46577">
    <property type="entry name" value="HTH-TYPE TRANSCRIPTIONAL REGULATORY PROTEIN GABR"/>
    <property type="match status" value="1"/>
</dbReference>
<keyword evidence="4 7" id="KW-0238">DNA-binding</keyword>
<dbReference type="PROSITE" id="PS50949">
    <property type="entry name" value="HTH_GNTR"/>
    <property type="match status" value="1"/>
</dbReference>
<evidence type="ECO:0000256" key="5">
    <source>
        <dbReference type="ARBA" id="ARBA00023163"/>
    </source>
</evidence>
<dbReference type="PRINTS" id="PR00035">
    <property type="entry name" value="HTHGNTR"/>
</dbReference>
<dbReference type="RefSeq" id="WP_185987312.1">
    <property type="nucleotide sequence ID" value="NZ_BAAALZ010000001.1"/>
</dbReference>
<evidence type="ECO:0000256" key="1">
    <source>
        <dbReference type="ARBA" id="ARBA00005384"/>
    </source>
</evidence>
<keyword evidence="8" id="KW-1185">Reference proteome</keyword>
<dbReference type="InterPro" id="IPR051446">
    <property type="entry name" value="HTH_trans_reg/aminotransferase"/>
</dbReference>
<dbReference type="AlphaFoldDB" id="A0A852R1B2"/>
<dbReference type="PANTHER" id="PTHR46577:SF1">
    <property type="entry name" value="HTH-TYPE TRANSCRIPTIONAL REGULATORY PROTEIN GABR"/>
    <property type="match status" value="1"/>
</dbReference>
<proteinExistence type="inferred from homology"/>
<organism evidence="7 8">
    <name type="scientific">Leucobacter aridicollis</name>
    <dbReference type="NCBI Taxonomy" id="283878"/>
    <lineage>
        <taxon>Bacteria</taxon>
        <taxon>Bacillati</taxon>
        <taxon>Actinomycetota</taxon>
        <taxon>Actinomycetes</taxon>
        <taxon>Micrococcales</taxon>
        <taxon>Microbacteriaceae</taxon>
        <taxon>Leucobacter</taxon>
    </lineage>
</organism>
<name>A0A852R1B2_9MICO</name>
<dbReference type="InterPro" id="IPR015421">
    <property type="entry name" value="PyrdxlP-dep_Trfase_major"/>
</dbReference>
<dbReference type="Gene3D" id="3.40.640.10">
    <property type="entry name" value="Type I PLP-dependent aspartate aminotransferase-like (Major domain)"/>
    <property type="match status" value="1"/>
</dbReference>
<dbReference type="InterPro" id="IPR015424">
    <property type="entry name" value="PyrdxlP-dep_Trfase"/>
</dbReference>
<comment type="similarity">
    <text evidence="1">In the C-terminal section; belongs to the class-I pyridoxal-phosphate-dependent aminotransferase family.</text>
</comment>
<dbReference type="Proteomes" id="UP000586095">
    <property type="component" value="Unassembled WGS sequence"/>
</dbReference>
<dbReference type="InterPro" id="IPR036388">
    <property type="entry name" value="WH-like_DNA-bd_sf"/>
</dbReference>
<dbReference type="CDD" id="cd00609">
    <property type="entry name" value="AAT_like"/>
    <property type="match status" value="1"/>
</dbReference>
<dbReference type="InterPro" id="IPR036390">
    <property type="entry name" value="WH_DNA-bd_sf"/>
</dbReference>
<evidence type="ECO:0000256" key="4">
    <source>
        <dbReference type="ARBA" id="ARBA00023125"/>
    </source>
</evidence>
<evidence type="ECO:0000313" key="8">
    <source>
        <dbReference type="Proteomes" id="UP000586095"/>
    </source>
</evidence>
<dbReference type="SUPFAM" id="SSF46785">
    <property type="entry name" value="Winged helix' DNA-binding domain"/>
    <property type="match status" value="1"/>
</dbReference>